<proteinExistence type="predicted"/>
<sequence length="207" mass="23444">MRTISLEERSNDGVILDTLSGDFSESDWKILIKFVSHLDRAMECSLVRRGVPRISGMKWEAGEMKFNAASYSNAELHELLHVLRPLILHKESASFGAVRALLGRCFKNKRLSARLKELQHIFDHGQLAAYMQVSIGEQPLFDSSLLRTWLNGTQYHTEEEKAAAWREIEADLTTENARAIIINQLNDRLAALVLLGQIVRTITIESV</sequence>
<dbReference type="Proteomes" id="UP000242847">
    <property type="component" value="Unassembled WGS sequence"/>
</dbReference>
<organism evidence="1 2">
    <name type="scientific">Halopseudomonas pachastrellae</name>
    <dbReference type="NCBI Taxonomy" id="254161"/>
    <lineage>
        <taxon>Bacteria</taxon>
        <taxon>Pseudomonadati</taxon>
        <taxon>Pseudomonadota</taxon>
        <taxon>Gammaproteobacteria</taxon>
        <taxon>Pseudomonadales</taxon>
        <taxon>Pseudomonadaceae</taxon>
        <taxon>Halopseudomonas</taxon>
    </lineage>
</organism>
<dbReference type="AlphaFoldDB" id="A0A1S8DDG2"/>
<comment type="caution">
    <text evidence="1">The sequence shown here is derived from an EMBL/GenBank/DDBJ whole genome shotgun (WGS) entry which is preliminary data.</text>
</comment>
<reference evidence="1 2" key="1">
    <citation type="submission" date="2017-01" db="EMBL/GenBank/DDBJ databases">
        <title>Draft genome sequence of Pseudomonas pachastrellae type strain CCUG 46540T from a deep sea.</title>
        <authorList>
            <person name="Gomila M."/>
            <person name="Mulet M."/>
            <person name="Lalucat J."/>
            <person name="Garcia-Valdes E."/>
        </authorList>
    </citation>
    <scope>NUCLEOTIDE SEQUENCE [LARGE SCALE GENOMIC DNA]</scope>
    <source>
        <strain evidence="1 2">CCUG 46540</strain>
    </source>
</reference>
<dbReference type="RefSeq" id="WP_083728012.1">
    <property type="nucleotide sequence ID" value="NZ_FOUD01000003.1"/>
</dbReference>
<name>A0A1S8DDG2_9GAMM</name>
<dbReference type="EMBL" id="MUBC01000027">
    <property type="protein sequence ID" value="ONM43444.1"/>
    <property type="molecule type" value="Genomic_DNA"/>
</dbReference>
<evidence type="ECO:0000313" key="1">
    <source>
        <dbReference type="EMBL" id="ONM43444.1"/>
    </source>
</evidence>
<protein>
    <submittedName>
        <fullName evidence="1">Uncharacterized protein</fullName>
    </submittedName>
</protein>
<accession>A0A1S8DDG2</accession>
<evidence type="ECO:0000313" key="2">
    <source>
        <dbReference type="Proteomes" id="UP000242847"/>
    </source>
</evidence>
<gene>
    <name evidence="1" type="ORF">BXT89_12525</name>
</gene>
<keyword evidence="2" id="KW-1185">Reference proteome</keyword>